<keyword evidence="6" id="KW-1185">Reference proteome</keyword>
<dbReference type="CDD" id="cd02801">
    <property type="entry name" value="DUS_like_FMN"/>
    <property type="match status" value="1"/>
</dbReference>
<sequence>MWCLPSVRPNVSEMFKCSSLRRFHSPVLKQPTSARFSTTFSSESSPYLPPLFSVAPMMEWTDNHYRTLARIITKHAWLYTEMIAAQTLVHQQTNLDRFLAFSPQQHPIVLQLGGSNVESLAKAAKLSHPYGYDEINLNCGCPSPKVAGHGCFGVSLMLNPKLVGEAMSAIADNTNVPVTVKCRIGVDDHDSYDELCDFVYKVSTLSPTRHFIVHSRKALLGGISPADNRRIPPLNPWQTLGLVDTAVYGVPSSGLTRRQVLEQYQVYADSVLGTQGNGRPNVRDLVKPLLNIFHSENENSLWKRKADAAFKECKTVGSLLEESLKAIPDSVLDSPISESPESGEDDVFADVHNVLPPPYKAVEQVMLCA</sequence>
<dbReference type="PANTHER" id="PTHR42907">
    <property type="entry name" value="FMN-LINKED OXIDOREDUCTASES SUPERFAMILY PROTEIN"/>
    <property type="match status" value="1"/>
</dbReference>
<dbReference type="Pfam" id="PF01207">
    <property type="entry name" value="Dus"/>
    <property type="match status" value="1"/>
</dbReference>
<feature type="domain" description="DUS-like FMN-binding" evidence="4">
    <location>
        <begin position="54"/>
        <end position="244"/>
    </location>
</feature>
<dbReference type="eggNOG" id="KOG2335">
    <property type="taxonomic scope" value="Eukaryota"/>
</dbReference>
<dbReference type="OMA" id="IFHSENE"/>
<dbReference type="GO" id="GO:0017150">
    <property type="term" value="F:tRNA dihydrouridine synthase activity"/>
    <property type="evidence" value="ECO:0007669"/>
    <property type="project" value="InterPro"/>
</dbReference>
<dbReference type="InParanoid" id="M4DI26"/>
<dbReference type="SUPFAM" id="SSF51395">
    <property type="entry name" value="FMN-linked oxidoreductases"/>
    <property type="match status" value="1"/>
</dbReference>
<dbReference type="InterPro" id="IPR013785">
    <property type="entry name" value="Aldolase_TIM"/>
</dbReference>
<reference evidence="5 6" key="2">
    <citation type="journal article" date="2018" name="Hortic Res">
        <title>Improved Brassica rapa reference genome by single-molecule sequencing and chromosome conformation capture technologies.</title>
        <authorList>
            <person name="Zhang L."/>
            <person name="Cai X."/>
            <person name="Wu J."/>
            <person name="Liu M."/>
            <person name="Grob S."/>
            <person name="Cheng F."/>
            <person name="Liang J."/>
            <person name="Cai C."/>
            <person name="Liu Z."/>
            <person name="Liu B."/>
            <person name="Wang F."/>
            <person name="Li S."/>
            <person name="Liu F."/>
            <person name="Li X."/>
            <person name="Cheng L."/>
            <person name="Yang W."/>
            <person name="Li M.H."/>
            <person name="Grossniklaus U."/>
            <person name="Zheng H."/>
            <person name="Wang X."/>
        </authorList>
    </citation>
    <scope>NUCLEOTIDE SEQUENCE [LARGE SCALE GENOMIC DNA]</scope>
    <source>
        <strain evidence="5 6">cv. Chiifu-401-42</strain>
    </source>
</reference>
<dbReference type="InterPro" id="IPR004653">
    <property type="entry name" value="DusA"/>
</dbReference>
<evidence type="ECO:0000256" key="2">
    <source>
        <dbReference type="ARBA" id="ARBA00022857"/>
    </source>
</evidence>
<keyword evidence="1" id="KW-0820">tRNA-binding</keyword>
<dbReference type="PANTHER" id="PTHR42907:SF1">
    <property type="entry name" value="FMN-LINKED OXIDOREDUCTASES SUPERFAMILY PROTEIN"/>
    <property type="match status" value="1"/>
</dbReference>
<keyword evidence="2" id="KW-0521">NADP</keyword>
<dbReference type="Proteomes" id="UP000011750">
    <property type="component" value="Chromosome A07"/>
</dbReference>
<name>M4DI26_BRACM</name>
<dbReference type="InterPro" id="IPR035587">
    <property type="entry name" value="DUS-like_FMN-bd"/>
</dbReference>
<dbReference type="GO" id="GO:0000049">
    <property type="term" value="F:tRNA binding"/>
    <property type="evidence" value="ECO:0007669"/>
    <property type="project" value="UniProtKB-KW"/>
</dbReference>
<dbReference type="HOGENOM" id="CLU_013299_2_1_1"/>
<evidence type="ECO:0000313" key="6">
    <source>
        <dbReference type="Proteomes" id="UP000011750"/>
    </source>
</evidence>
<protein>
    <recommendedName>
        <fullName evidence="4">DUS-like FMN-binding domain-containing protein</fullName>
    </recommendedName>
</protein>
<evidence type="ECO:0000313" key="5">
    <source>
        <dbReference type="EnsemblPlants" id="Bra016153.1-P"/>
    </source>
</evidence>
<keyword evidence="3" id="KW-0694">RNA-binding</keyword>
<dbReference type="EnsemblPlants" id="Bra016153.1">
    <property type="protein sequence ID" value="Bra016153.1-P"/>
    <property type="gene ID" value="Bra016153"/>
</dbReference>
<proteinExistence type="predicted"/>
<evidence type="ECO:0000256" key="3">
    <source>
        <dbReference type="ARBA" id="ARBA00022884"/>
    </source>
</evidence>
<dbReference type="Gramene" id="Bra016153.1">
    <property type="protein sequence ID" value="Bra016153.1-P"/>
    <property type="gene ID" value="Bra016153"/>
</dbReference>
<dbReference type="STRING" id="51351.M4DI26"/>
<dbReference type="AlphaFoldDB" id="M4DI26"/>
<dbReference type="Gene3D" id="3.20.20.70">
    <property type="entry name" value="Aldolase class I"/>
    <property type="match status" value="1"/>
</dbReference>
<dbReference type="FunCoup" id="M4DI26">
    <property type="interactions" value="322"/>
</dbReference>
<reference evidence="5 6" key="1">
    <citation type="journal article" date="2011" name="Nat. Genet.">
        <title>The genome of the mesopolyploid crop species Brassica rapa.</title>
        <authorList>
            <consortium name="Brassica rapa Genome Sequencing Project Consortium"/>
            <person name="Wang X."/>
            <person name="Wang H."/>
            <person name="Wang J."/>
            <person name="Sun R."/>
            <person name="Wu J."/>
            <person name="Liu S."/>
            <person name="Bai Y."/>
            <person name="Mun J.H."/>
            <person name="Bancroft I."/>
            <person name="Cheng F."/>
            <person name="Huang S."/>
            <person name="Li X."/>
            <person name="Hua W."/>
            <person name="Wang J."/>
            <person name="Wang X."/>
            <person name="Freeling M."/>
            <person name="Pires J.C."/>
            <person name="Paterson A.H."/>
            <person name="Chalhoub B."/>
            <person name="Wang B."/>
            <person name="Hayward A."/>
            <person name="Sharpe A.G."/>
            <person name="Park B.S."/>
            <person name="Weisshaar B."/>
            <person name="Liu B."/>
            <person name="Li B."/>
            <person name="Liu B."/>
            <person name="Tong C."/>
            <person name="Song C."/>
            <person name="Duran C."/>
            <person name="Peng C."/>
            <person name="Geng C."/>
            <person name="Koh C."/>
            <person name="Lin C."/>
            <person name="Edwards D."/>
            <person name="Mu D."/>
            <person name="Shen D."/>
            <person name="Soumpourou E."/>
            <person name="Li F."/>
            <person name="Fraser F."/>
            <person name="Conant G."/>
            <person name="Lassalle G."/>
            <person name="King G.J."/>
            <person name="Bonnema G."/>
            <person name="Tang H."/>
            <person name="Wang H."/>
            <person name="Belcram H."/>
            <person name="Zhou H."/>
            <person name="Hirakawa H."/>
            <person name="Abe H."/>
            <person name="Guo H."/>
            <person name="Wang H."/>
            <person name="Jin H."/>
            <person name="Parkin I.A."/>
            <person name="Batley J."/>
            <person name="Kim J.S."/>
            <person name="Just J."/>
            <person name="Li J."/>
            <person name="Xu J."/>
            <person name="Deng J."/>
            <person name="Kim J.A."/>
            <person name="Li J."/>
            <person name="Yu J."/>
            <person name="Meng J."/>
            <person name="Wang J."/>
            <person name="Min J."/>
            <person name="Poulain J."/>
            <person name="Wang J."/>
            <person name="Hatakeyama K."/>
            <person name="Wu K."/>
            <person name="Wang L."/>
            <person name="Fang L."/>
            <person name="Trick M."/>
            <person name="Links M.G."/>
            <person name="Zhao M."/>
            <person name="Jin M."/>
            <person name="Ramchiary N."/>
            <person name="Drou N."/>
            <person name="Berkman P.J."/>
            <person name="Cai Q."/>
            <person name="Huang Q."/>
            <person name="Li R."/>
            <person name="Tabata S."/>
            <person name="Cheng S."/>
            <person name="Zhang S."/>
            <person name="Zhang S."/>
            <person name="Huang S."/>
            <person name="Sato S."/>
            <person name="Sun S."/>
            <person name="Kwon S.J."/>
            <person name="Choi S.R."/>
            <person name="Lee T.H."/>
            <person name="Fan W."/>
            <person name="Zhao X."/>
            <person name="Tan X."/>
            <person name="Xu X."/>
            <person name="Wang Y."/>
            <person name="Qiu Y."/>
            <person name="Yin Y."/>
            <person name="Li Y."/>
            <person name="Du Y."/>
            <person name="Liao Y."/>
            <person name="Lim Y."/>
            <person name="Narusaka Y."/>
            <person name="Wang Y."/>
            <person name="Wang Z."/>
            <person name="Li Z."/>
            <person name="Wang Z."/>
            <person name="Xiong Z."/>
            <person name="Zhang Z."/>
        </authorList>
    </citation>
    <scope>NUCLEOTIDE SEQUENCE [LARGE SCALE GENOMIC DNA]</scope>
    <source>
        <strain evidence="5 6">cv. Chiifu-401-42</strain>
    </source>
</reference>
<organism evidence="5 6">
    <name type="scientific">Brassica campestris</name>
    <name type="common">Field mustard</name>
    <dbReference type="NCBI Taxonomy" id="3711"/>
    <lineage>
        <taxon>Eukaryota</taxon>
        <taxon>Viridiplantae</taxon>
        <taxon>Streptophyta</taxon>
        <taxon>Embryophyta</taxon>
        <taxon>Tracheophyta</taxon>
        <taxon>Spermatophyta</taxon>
        <taxon>Magnoliopsida</taxon>
        <taxon>eudicotyledons</taxon>
        <taxon>Gunneridae</taxon>
        <taxon>Pentapetalae</taxon>
        <taxon>rosids</taxon>
        <taxon>malvids</taxon>
        <taxon>Brassicales</taxon>
        <taxon>Brassicaceae</taxon>
        <taxon>Brassiceae</taxon>
        <taxon>Brassica</taxon>
    </lineage>
</organism>
<evidence type="ECO:0000259" key="4">
    <source>
        <dbReference type="Pfam" id="PF01207"/>
    </source>
</evidence>
<evidence type="ECO:0000256" key="1">
    <source>
        <dbReference type="ARBA" id="ARBA00022555"/>
    </source>
</evidence>
<reference evidence="5" key="3">
    <citation type="submission" date="2023-03" db="UniProtKB">
        <authorList>
            <consortium name="EnsemblPlants"/>
        </authorList>
    </citation>
    <scope>IDENTIFICATION</scope>
    <source>
        <strain evidence="5">cv. Chiifu-401-42</strain>
    </source>
</reference>
<accession>M4DI26</accession>